<sequence length="106" mass="11611">MSDDDFFESGIQAAVINFPITPRLTPQFATAKSPCSTVYRGEIVIVHSELNHGDAMWMAEIALDLVVSSAEVVEAFLRGQAIRARLAVCLQVILCHVKGIILNQKL</sequence>
<dbReference type="EMBL" id="JAIWYP010000003">
    <property type="protein sequence ID" value="KAH3846165.1"/>
    <property type="molecule type" value="Genomic_DNA"/>
</dbReference>
<dbReference type="AlphaFoldDB" id="A0A9D4QXW7"/>
<gene>
    <name evidence="1" type="ORF">DPMN_088463</name>
</gene>
<organism evidence="1 2">
    <name type="scientific">Dreissena polymorpha</name>
    <name type="common">Zebra mussel</name>
    <name type="synonym">Mytilus polymorpha</name>
    <dbReference type="NCBI Taxonomy" id="45954"/>
    <lineage>
        <taxon>Eukaryota</taxon>
        <taxon>Metazoa</taxon>
        <taxon>Spiralia</taxon>
        <taxon>Lophotrochozoa</taxon>
        <taxon>Mollusca</taxon>
        <taxon>Bivalvia</taxon>
        <taxon>Autobranchia</taxon>
        <taxon>Heteroconchia</taxon>
        <taxon>Euheterodonta</taxon>
        <taxon>Imparidentia</taxon>
        <taxon>Neoheterodontei</taxon>
        <taxon>Myida</taxon>
        <taxon>Dreissenoidea</taxon>
        <taxon>Dreissenidae</taxon>
        <taxon>Dreissena</taxon>
    </lineage>
</organism>
<protein>
    <submittedName>
        <fullName evidence="1">Uncharacterized protein</fullName>
    </submittedName>
</protein>
<evidence type="ECO:0000313" key="2">
    <source>
        <dbReference type="Proteomes" id="UP000828390"/>
    </source>
</evidence>
<accession>A0A9D4QXW7</accession>
<name>A0A9D4QXW7_DREPO</name>
<reference evidence="1" key="2">
    <citation type="submission" date="2020-11" db="EMBL/GenBank/DDBJ databases">
        <authorList>
            <person name="McCartney M.A."/>
            <person name="Auch B."/>
            <person name="Kono T."/>
            <person name="Mallez S."/>
            <person name="Becker A."/>
            <person name="Gohl D.M."/>
            <person name="Silverstein K.A.T."/>
            <person name="Koren S."/>
            <person name="Bechman K.B."/>
            <person name="Herman A."/>
            <person name="Abrahante J.E."/>
            <person name="Garbe J."/>
        </authorList>
    </citation>
    <scope>NUCLEOTIDE SEQUENCE</scope>
    <source>
        <strain evidence="1">Duluth1</strain>
        <tissue evidence="1">Whole animal</tissue>
    </source>
</reference>
<proteinExistence type="predicted"/>
<comment type="caution">
    <text evidence="1">The sequence shown here is derived from an EMBL/GenBank/DDBJ whole genome shotgun (WGS) entry which is preliminary data.</text>
</comment>
<evidence type="ECO:0000313" key="1">
    <source>
        <dbReference type="EMBL" id="KAH3846165.1"/>
    </source>
</evidence>
<reference evidence="1" key="1">
    <citation type="journal article" date="2019" name="bioRxiv">
        <title>The Genome of the Zebra Mussel, Dreissena polymorpha: A Resource for Invasive Species Research.</title>
        <authorList>
            <person name="McCartney M.A."/>
            <person name="Auch B."/>
            <person name="Kono T."/>
            <person name="Mallez S."/>
            <person name="Zhang Y."/>
            <person name="Obille A."/>
            <person name="Becker A."/>
            <person name="Abrahante J.E."/>
            <person name="Garbe J."/>
            <person name="Badalamenti J.P."/>
            <person name="Herman A."/>
            <person name="Mangelson H."/>
            <person name="Liachko I."/>
            <person name="Sullivan S."/>
            <person name="Sone E.D."/>
            <person name="Koren S."/>
            <person name="Silverstein K.A.T."/>
            <person name="Beckman K.B."/>
            <person name="Gohl D.M."/>
        </authorList>
    </citation>
    <scope>NUCLEOTIDE SEQUENCE</scope>
    <source>
        <strain evidence="1">Duluth1</strain>
        <tissue evidence="1">Whole animal</tissue>
    </source>
</reference>
<keyword evidence="2" id="KW-1185">Reference proteome</keyword>
<dbReference type="Proteomes" id="UP000828390">
    <property type="component" value="Unassembled WGS sequence"/>
</dbReference>